<accession>A0A392M0E9</accession>
<reference evidence="1 2" key="1">
    <citation type="journal article" date="2018" name="Front. Plant Sci.">
        <title>Red Clover (Trifolium pratense) and Zigzag Clover (T. medium) - A Picture of Genomic Similarities and Differences.</title>
        <authorList>
            <person name="Dluhosova J."/>
            <person name="Istvanek J."/>
            <person name="Nedelnik J."/>
            <person name="Repkova J."/>
        </authorList>
    </citation>
    <scope>NUCLEOTIDE SEQUENCE [LARGE SCALE GENOMIC DNA]</scope>
    <source>
        <strain evidence="2">cv. 10/8</strain>
        <tissue evidence="1">Leaf</tissue>
    </source>
</reference>
<keyword evidence="2" id="KW-1185">Reference proteome</keyword>
<protein>
    <submittedName>
        <fullName evidence="1">Uncharacterized protein</fullName>
    </submittedName>
</protein>
<evidence type="ECO:0000313" key="1">
    <source>
        <dbReference type="EMBL" id="MCH80787.1"/>
    </source>
</evidence>
<proteinExistence type="predicted"/>
<comment type="caution">
    <text evidence="1">The sequence shown here is derived from an EMBL/GenBank/DDBJ whole genome shotgun (WGS) entry which is preliminary data.</text>
</comment>
<name>A0A392M0E9_9FABA</name>
<dbReference type="AlphaFoldDB" id="A0A392M0E9"/>
<organism evidence="1 2">
    <name type="scientific">Trifolium medium</name>
    <dbReference type="NCBI Taxonomy" id="97028"/>
    <lineage>
        <taxon>Eukaryota</taxon>
        <taxon>Viridiplantae</taxon>
        <taxon>Streptophyta</taxon>
        <taxon>Embryophyta</taxon>
        <taxon>Tracheophyta</taxon>
        <taxon>Spermatophyta</taxon>
        <taxon>Magnoliopsida</taxon>
        <taxon>eudicotyledons</taxon>
        <taxon>Gunneridae</taxon>
        <taxon>Pentapetalae</taxon>
        <taxon>rosids</taxon>
        <taxon>fabids</taxon>
        <taxon>Fabales</taxon>
        <taxon>Fabaceae</taxon>
        <taxon>Papilionoideae</taxon>
        <taxon>50 kb inversion clade</taxon>
        <taxon>NPAAA clade</taxon>
        <taxon>Hologalegina</taxon>
        <taxon>IRL clade</taxon>
        <taxon>Trifolieae</taxon>
        <taxon>Trifolium</taxon>
    </lineage>
</organism>
<sequence length="102" mass="11470">MLHQKQNTYFGAYAKGAFQRALDYKKGVSLVPYDSIQARQTEGLEHVVSACLQQFETAWEVIAAICHDEDRFTAAPVAGIWPSVQQQQHDSLTTVQQQQCLT</sequence>
<dbReference type="EMBL" id="LXQA010001490">
    <property type="protein sequence ID" value="MCH80787.1"/>
    <property type="molecule type" value="Genomic_DNA"/>
</dbReference>
<gene>
    <name evidence="1" type="ORF">A2U01_0001561</name>
</gene>
<dbReference type="Proteomes" id="UP000265520">
    <property type="component" value="Unassembled WGS sequence"/>
</dbReference>
<evidence type="ECO:0000313" key="2">
    <source>
        <dbReference type="Proteomes" id="UP000265520"/>
    </source>
</evidence>